<keyword evidence="20" id="KW-1185">Reference proteome</keyword>
<feature type="binding site" evidence="12">
    <location>
        <position position="848"/>
    </location>
    <ligand>
        <name>ATP</name>
        <dbReference type="ChEBI" id="CHEBI:30616"/>
    </ligand>
</feature>
<dbReference type="InterPro" id="IPR032630">
    <property type="entry name" value="P_typ_ATPase_c"/>
</dbReference>
<dbReference type="KEGG" id="mtm:MYCTH_2083946"/>
<dbReference type="VEuPathDB" id="FungiDB:MYCTH_2083946"/>
<dbReference type="PANTHER" id="PTHR24092">
    <property type="entry name" value="PROBABLE PHOSPHOLIPID-TRANSPORTING ATPASE"/>
    <property type="match status" value="1"/>
</dbReference>
<keyword evidence="6 12" id="KW-0067">ATP-binding</keyword>
<dbReference type="SUPFAM" id="SSF56784">
    <property type="entry name" value="HAD-like"/>
    <property type="match status" value="1"/>
</dbReference>
<dbReference type="GeneID" id="11506392"/>
<dbReference type="EC" id="7.6.2.1" evidence="14"/>
<dbReference type="InterPro" id="IPR018303">
    <property type="entry name" value="ATPase_P-typ_P_site"/>
</dbReference>
<evidence type="ECO:0000256" key="4">
    <source>
        <dbReference type="ARBA" id="ARBA00022723"/>
    </source>
</evidence>
<keyword evidence="9 14" id="KW-1133">Transmembrane helix</keyword>
<evidence type="ECO:0000259" key="17">
    <source>
        <dbReference type="Pfam" id="PF16209"/>
    </source>
</evidence>
<keyword evidence="3 14" id="KW-0812">Transmembrane</keyword>
<dbReference type="PRINTS" id="PR00119">
    <property type="entry name" value="CATATPASE"/>
</dbReference>
<dbReference type="InterPro" id="IPR036412">
    <property type="entry name" value="HAD-like_sf"/>
</dbReference>
<proteinExistence type="inferred from homology"/>
<dbReference type="Pfam" id="PF16212">
    <property type="entry name" value="PhoLip_ATPase_C"/>
    <property type="match status" value="1"/>
</dbReference>
<dbReference type="InterPro" id="IPR008250">
    <property type="entry name" value="ATPase_P-typ_transduc_dom_A_sf"/>
</dbReference>
<dbReference type="SUPFAM" id="SSF81665">
    <property type="entry name" value="Calcium ATPase, transmembrane domain M"/>
    <property type="match status" value="1"/>
</dbReference>
<dbReference type="InParanoid" id="G2QLZ0"/>
<feature type="binding site" evidence="13">
    <location>
        <position position="472"/>
    </location>
    <ligand>
        <name>Mg(2+)</name>
        <dbReference type="ChEBI" id="CHEBI:18420"/>
    </ligand>
</feature>
<dbReference type="EMBL" id="CP003007">
    <property type="protein sequence ID" value="AEO60970.1"/>
    <property type="molecule type" value="Genomic_DNA"/>
</dbReference>
<keyword evidence="8 14" id="KW-1278">Translocase</keyword>
<dbReference type="InterPro" id="IPR032631">
    <property type="entry name" value="P-type_ATPase_N"/>
</dbReference>
<comment type="cofactor">
    <cofactor evidence="13">
        <name>Mg(2+)</name>
        <dbReference type="ChEBI" id="CHEBI:18420"/>
    </cofactor>
</comment>
<dbReference type="PROSITE" id="PS00154">
    <property type="entry name" value="ATPASE_E1_E2"/>
    <property type="match status" value="1"/>
</dbReference>
<evidence type="ECO:0000256" key="1">
    <source>
        <dbReference type="ARBA" id="ARBA00004141"/>
    </source>
</evidence>
<dbReference type="InterPro" id="IPR006539">
    <property type="entry name" value="P-type_ATPase_IV"/>
</dbReference>
<dbReference type="InterPro" id="IPR023214">
    <property type="entry name" value="HAD_sf"/>
</dbReference>
<dbReference type="SUPFAM" id="SSF81660">
    <property type="entry name" value="Metal cation-transporting ATPase, ATP-binding domain N"/>
    <property type="match status" value="1"/>
</dbReference>
<dbReference type="GO" id="GO:0032456">
    <property type="term" value="P:endocytic recycling"/>
    <property type="evidence" value="ECO:0007669"/>
    <property type="project" value="TreeGrafter"/>
</dbReference>
<evidence type="ECO:0000256" key="12">
    <source>
        <dbReference type="PIRSR" id="PIRSR606539-2"/>
    </source>
</evidence>
<feature type="binding site" evidence="12">
    <location>
        <position position="691"/>
    </location>
    <ligand>
        <name>ATP</name>
        <dbReference type="ChEBI" id="CHEBI:30616"/>
    </ligand>
</feature>
<evidence type="ECO:0000256" key="14">
    <source>
        <dbReference type="RuleBase" id="RU362033"/>
    </source>
</evidence>
<dbReference type="SUPFAM" id="SSF81653">
    <property type="entry name" value="Calcium ATPase, transduction domain A"/>
    <property type="match status" value="1"/>
</dbReference>
<dbReference type="Proteomes" id="UP000007322">
    <property type="component" value="Chromosome 6"/>
</dbReference>
<keyword evidence="4 13" id="KW-0479">Metal-binding</keyword>
<dbReference type="PANTHER" id="PTHR24092:SF174">
    <property type="entry name" value="PHOSPHOLIPID-TRANSPORTING ATPASE DNF3-RELATED"/>
    <property type="match status" value="1"/>
</dbReference>
<dbReference type="HOGENOM" id="CLU_000846_5_2_1"/>
<evidence type="ECO:0000256" key="7">
    <source>
        <dbReference type="ARBA" id="ARBA00022842"/>
    </source>
</evidence>
<comment type="subcellular location">
    <subcellularLocation>
        <location evidence="2">Endomembrane system</location>
    </subcellularLocation>
    <subcellularLocation>
        <location evidence="1 14">Membrane</location>
        <topology evidence="1 14">Multi-pass membrane protein</topology>
    </subcellularLocation>
</comment>
<feature type="transmembrane region" description="Helical" evidence="14">
    <location>
        <begin position="1227"/>
        <end position="1251"/>
    </location>
</feature>
<evidence type="ECO:0000256" key="10">
    <source>
        <dbReference type="ARBA" id="ARBA00023136"/>
    </source>
</evidence>
<sequence length="1384" mass="154336">MKQFEHRNLRVGAGPPAATTTTKGNFAGNARQWYHRLVVGLILRRKTLPPSRDGRRIPLRPDREEPLIDERRGYPYISNSIRTSRYTVYDFFPKQLFFQFTRLANFYFLCVGIPQTIPGISTTGNFTTILPLLFFVLLTIAKEGYDDWRRHRLDKIENAKPTTVLRRAGSSIGTSQGWRPWFCGRPTNKLGVFEQQSETGQISPLGLQWQTIKWQDLRVGDVVKLSRDEDVPADIVLLHAEGEGGLAYVETMALDGETNLKSKRVCAALEGCDSVEGICNCDAVFVVEDPNPDLYRFDGRVTVGEETLPLTLTEVVYRGCTIRNTASVIGMVINTGEETKIRRNANRHPSAKKPALESTANMIVLALVVYLVALVAGLSGGYAIWQHTYERVAWYLRDVPVPYSHIIMGYAIQFNNVIPLALYVSLEIVKICQMLLLNSDIEMYDQASDTAARCNTNTILENLGQVGYLFSDKTGTLTENVMRFRKMSVAGTTWLHQMDLVQGDGSKKLGEPQQVGCEMLGVTLEHGDDTPSGAEVSRFLSLPTPNEDASICRSSSQLRSTLRPDHIQPNLTTSDLLEYIRIRPNSPFSQRAIQYILVMALCHTCLPESKDGKVDFQAASPDELALVRAAQDLGFLVTQRTTQSVTLRISTGDGHTERTYRILDVIEFSSKRKRMSIIVRCPDGRIWLLTKGADSVILPRLRLANLATQKAKEVRQSLEFEHQLLRKSEAQEPRNSFGGRPSLTIRRSLALSRHGSLVASSSVRPDKSRSKSFDLRRLDPQTNVLSRPLLDARTVSFDGRRTTRRDASEPQATPTKFAFLEDPSLSDDATIFTRCFRQIDEFATEGLRTLLFAHRFLTEQEYNGWKKLYHDAETSLVDRQDRIEAVGEMIEQSLDLIGASGIEDQLQPGVPETIERLRRANIKIWMLTGDKRETAINIAHSARICRPGSDVFVLDATKGDLDGQILTIMEDLQIQAETNPSNLPGHTVVVIDGHTLAALEEPAAAAAKSSFYRLIRTIDSVICCRASPSQKALLVRTVRNFSSSASIAPPAAAAGKGRGGTPLLHDLVARLRRRLLPFPSASAGPLTLAIGDGANDLAMLSEAHVGVGISGREGLQAARVADYAVAQFRFLGRLLLVHGRWNYARTARFVLATFWKEMLFYLPTALYQRLAGYTGTSLYESWSLTALNTLFTSLCVIVPGVWEQDLAAETLLAVPELILDTHYKTGIVIGSFFITVGGWWIWQVFLAGVYAPGVWPYAVKDGFFSSFGPDPAWWAALFGALGVLACIELAYKSVKRNLIVAGLWKFGWKWLRWSTWKAAFSRGAAAWTEEGTRASLEEWDVELWQVMEQDPAIRETLRRMSRLGFAEENEGPESAWRGDGSEPV</sequence>
<protein>
    <recommendedName>
        <fullName evidence="14">Phospholipid-transporting ATPase</fullName>
        <ecNumber evidence="14">7.6.2.1</ecNumber>
    </recommendedName>
</protein>
<dbReference type="GO" id="GO:0005886">
    <property type="term" value="C:plasma membrane"/>
    <property type="evidence" value="ECO:0007669"/>
    <property type="project" value="TreeGrafter"/>
</dbReference>
<feature type="region of interest" description="Disordered" evidence="15">
    <location>
        <begin position="1"/>
        <end position="22"/>
    </location>
</feature>
<evidence type="ECO:0000313" key="19">
    <source>
        <dbReference type="EMBL" id="AEO60970.1"/>
    </source>
</evidence>
<feature type="binding site" evidence="12">
    <location>
        <position position="928"/>
    </location>
    <ligand>
        <name>ATP</name>
        <dbReference type="ChEBI" id="CHEBI:30616"/>
    </ligand>
</feature>
<feature type="binding site" evidence="12">
    <location>
        <position position="929"/>
    </location>
    <ligand>
        <name>ATP</name>
        <dbReference type="ChEBI" id="CHEBI:30616"/>
    </ligand>
</feature>
<evidence type="ECO:0000256" key="2">
    <source>
        <dbReference type="ARBA" id="ARBA00004308"/>
    </source>
</evidence>
<dbReference type="Pfam" id="PF16209">
    <property type="entry name" value="PhoLip_ATPase_N"/>
    <property type="match status" value="1"/>
</dbReference>
<dbReference type="GO" id="GO:0045332">
    <property type="term" value="P:phospholipid translocation"/>
    <property type="evidence" value="ECO:0007669"/>
    <property type="project" value="TreeGrafter"/>
</dbReference>
<feature type="binding site" evidence="13">
    <location>
        <position position="1096"/>
    </location>
    <ligand>
        <name>Mg(2+)</name>
        <dbReference type="ChEBI" id="CHEBI:18420"/>
    </ligand>
</feature>
<dbReference type="eggNOG" id="KOG0206">
    <property type="taxonomic scope" value="Eukaryota"/>
</dbReference>
<dbReference type="Gene3D" id="2.70.150.10">
    <property type="entry name" value="Calcium-transporting ATPase, cytoplasmic transduction domain A"/>
    <property type="match status" value="1"/>
</dbReference>
<dbReference type="OMA" id="YVYGQRN"/>
<gene>
    <name evidence="19" type="ORF">MYCTH_2083946</name>
</gene>
<evidence type="ECO:0000256" key="11">
    <source>
        <dbReference type="PIRSR" id="PIRSR606539-1"/>
    </source>
</evidence>
<feature type="binding site" evidence="12">
    <location>
        <position position="473"/>
    </location>
    <ligand>
        <name>ATP</name>
        <dbReference type="ChEBI" id="CHEBI:30616"/>
    </ligand>
</feature>
<evidence type="ECO:0000256" key="13">
    <source>
        <dbReference type="PIRSR" id="PIRSR606539-3"/>
    </source>
</evidence>
<feature type="binding site" evidence="12">
    <location>
        <position position="1096"/>
    </location>
    <ligand>
        <name>ATP</name>
        <dbReference type="ChEBI" id="CHEBI:30616"/>
    </ligand>
</feature>
<organism evidence="19 20">
    <name type="scientific">Thermothelomyces thermophilus (strain ATCC 42464 / BCRC 31852 / DSM 1799)</name>
    <name type="common">Sporotrichum thermophile</name>
    <dbReference type="NCBI Taxonomy" id="573729"/>
    <lineage>
        <taxon>Eukaryota</taxon>
        <taxon>Fungi</taxon>
        <taxon>Dikarya</taxon>
        <taxon>Ascomycota</taxon>
        <taxon>Pezizomycotina</taxon>
        <taxon>Sordariomycetes</taxon>
        <taxon>Sordariomycetidae</taxon>
        <taxon>Sordariales</taxon>
        <taxon>Chaetomiaceae</taxon>
        <taxon>Thermothelomyces</taxon>
    </lineage>
</organism>
<feature type="binding site" evidence="13">
    <location>
        <position position="1092"/>
    </location>
    <ligand>
        <name>Mg(2+)</name>
        <dbReference type="ChEBI" id="CHEBI:18420"/>
    </ligand>
</feature>
<evidence type="ECO:0000259" key="16">
    <source>
        <dbReference type="Pfam" id="PF00122"/>
    </source>
</evidence>
<dbReference type="Gene3D" id="3.40.50.1000">
    <property type="entry name" value="HAD superfamily/HAD-like"/>
    <property type="match status" value="1"/>
</dbReference>
<dbReference type="GO" id="GO:0000287">
    <property type="term" value="F:magnesium ion binding"/>
    <property type="evidence" value="ECO:0007669"/>
    <property type="project" value="UniProtKB-UniRule"/>
</dbReference>
<feature type="binding site" evidence="12">
    <location>
        <position position="1095"/>
    </location>
    <ligand>
        <name>ATP</name>
        <dbReference type="ChEBI" id="CHEBI:30616"/>
    </ligand>
</feature>
<dbReference type="InterPro" id="IPR059000">
    <property type="entry name" value="ATPase_P-type_domA"/>
</dbReference>
<evidence type="ECO:0000256" key="15">
    <source>
        <dbReference type="SAM" id="MobiDB-lite"/>
    </source>
</evidence>
<feature type="binding site" evidence="12">
    <location>
        <position position="623"/>
    </location>
    <ligand>
        <name>ATP</name>
        <dbReference type="ChEBI" id="CHEBI:30616"/>
    </ligand>
</feature>
<feature type="domain" description="P-type ATPase A" evidence="16">
    <location>
        <begin position="208"/>
        <end position="343"/>
    </location>
</feature>
<dbReference type="GO" id="GO:0005524">
    <property type="term" value="F:ATP binding"/>
    <property type="evidence" value="ECO:0007669"/>
    <property type="project" value="UniProtKB-UniRule"/>
</dbReference>
<reference evidence="19 20" key="1">
    <citation type="journal article" date="2011" name="Nat. Biotechnol.">
        <title>Comparative genomic analysis of the thermophilic biomass-degrading fungi Myceliophthora thermophila and Thielavia terrestris.</title>
        <authorList>
            <person name="Berka R.M."/>
            <person name="Grigoriev I.V."/>
            <person name="Otillar R."/>
            <person name="Salamov A."/>
            <person name="Grimwood J."/>
            <person name="Reid I."/>
            <person name="Ishmael N."/>
            <person name="John T."/>
            <person name="Darmond C."/>
            <person name="Moisan M.-C."/>
            <person name="Henrissat B."/>
            <person name="Coutinho P.M."/>
            <person name="Lombard V."/>
            <person name="Natvig D.O."/>
            <person name="Lindquist E."/>
            <person name="Schmutz J."/>
            <person name="Lucas S."/>
            <person name="Harris P."/>
            <person name="Powlowski J."/>
            <person name="Bellemare A."/>
            <person name="Taylor D."/>
            <person name="Butler G."/>
            <person name="de Vries R.P."/>
            <person name="Allijn I.E."/>
            <person name="van den Brink J."/>
            <person name="Ushinsky S."/>
            <person name="Storms R."/>
            <person name="Powell A.J."/>
            <person name="Paulsen I.T."/>
            <person name="Elbourne L.D.H."/>
            <person name="Baker S.E."/>
            <person name="Magnuson J."/>
            <person name="LaBoissiere S."/>
            <person name="Clutterbuck A.J."/>
            <person name="Martinez D."/>
            <person name="Wogulis M."/>
            <person name="de Leon A.L."/>
            <person name="Rey M.W."/>
            <person name="Tsang A."/>
        </authorList>
    </citation>
    <scope>NUCLEOTIDE SEQUENCE [LARGE SCALE GENOMIC DNA]</scope>
    <source>
        <strain evidence="20">ATCC 42464 / BCRC 31852 / DSM 1799</strain>
    </source>
</reference>
<feature type="binding site" evidence="12">
    <location>
        <position position="1025"/>
    </location>
    <ligand>
        <name>ATP</name>
        <dbReference type="ChEBI" id="CHEBI:30616"/>
    </ligand>
</feature>
<comment type="caution">
    <text evidence="14">Lacks conserved residue(s) required for the propagation of feature annotation.</text>
</comment>
<dbReference type="InterPro" id="IPR023299">
    <property type="entry name" value="ATPase_P-typ_cyto_dom_N"/>
</dbReference>
<dbReference type="FunCoup" id="G2QLZ0">
    <property type="interactions" value="21"/>
</dbReference>
<feature type="binding site" evidence="12">
    <location>
        <position position="1031"/>
    </location>
    <ligand>
        <name>ATP</name>
        <dbReference type="ChEBI" id="CHEBI:30616"/>
    </ligand>
</feature>
<evidence type="ECO:0000256" key="3">
    <source>
        <dbReference type="ARBA" id="ARBA00022692"/>
    </source>
</evidence>
<evidence type="ECO:0000313" key="20">
    <source>
        <dbReference type="Proteomes" id="UP000007322"/>
    </source>
</evidence>
<accession>G2QLZ0</accession>
<feature type="domain" description="P-type ATPase N-terminal" evidence="17">
    <location>
        <begin position="73"/>
        <end position="129"/>
    </location>
</feature>
<feature type="transmembrane region" description="Helical" evidence="14">
    <location>
        <begin position="1271"/>
        <end position="1291"/>
    </location>
</feature>
<dbReference type="Pfam" id="PF00702">
    <property type="entry name" value="Hydrolase"/>
    <property type="match status" value="1"/>
</dbReference>
<keyword evidence="10 14" id="KW-0472">Membrane</keyword>
<feature type="transmembrane region" description="Helical" evidence="14">
    <location>
        <begin position="405"/>
        <end position="426"/>
    </location>
</feature>
<feature type="binding site" evidence="12">
    <location>
        <position position="668"/>
    </location>
    <ligand>
        <name>ATP</name>
        <dbReference type="ChEBI" id="CHEBI:30616"/>
    </ligand>
</feature>
<keyword evidence="5 12" id="KW-0547">Nucleotide-binding</keyword>
<dbReference type="OrthoDB" id="377733at2759"/>
<feature type="binding site" evidence="12">
    <location>
        <position position="930"/>
    </location>
    <ligand>
        <name>ATP</name>
        <dbReference type="ChEBI" id="CHEBI:30616"/>
    </ligand>
</feature>
<dbReference type="NCBIfam" id="TIGR01652">
    <property type="entry name" value="ATPase-Plipid"/>
    <property type="match status" value="1"/>
</dbReference>
<feature type="active site" description="4-aspartylphosphate intermediate" evidence="11">
    <location>
        <position position="472"/>
    </location>
</feature>
<dbReference type="Pfam" id="PF13246">
    <property type="entry name" value="Cation_ATPase"/>
    <property type="match status" value="1"/>
</dbReference>
<dbReference type="STRING" id="573729.G2QLZ0"/>
<feature type="transmembrane region" description="Helical" evidence="14">
    <location>
        <begin position="362"/>
        <end position="385"/>
    </location>
</feature>
<evidence type="ECO:0000256" key="6">
    <source>
        <dbReference type="ARBA" id="ARBA00022840"/>
    </source>
</evidence>
<feature type="binding site" evidence="12">
    <location>
        <position position="474"/>
    </location>
    <ligand>
        <name>ATP</name>
        <dbReference type="ChEBI" id="CHEBI:30616"/>
    </ligand>
</feature>
<dbReference type="RefSeq" id="XP_003666215.1">
    <property type="nucleotide sequence ID" value="XM_003666167.1"/>
</dbReference>
<keyword evidence="7 13" id="KW-0460">Magnesium</keyword>
<dbReference type="GO" id="GO:0005802">
    <property type="term" value="C:trans-Golgi network"/>
    <property type="evidence" value="ECO:0007669"/>
    <property type="project" value="TreeGrafter"/>
</dbReference>
<comment type="catalytic activity">
    <reaction evidence="14">
        <text>ATP + H2O + phospholipidSide 1 = ADP + phosphate + phospholipidSide 2.</text>
        <dbReference type="EC" id="7.6.2.1"/>
    </reaction>
</comment>
<feature type="compositionally biased region" description="Low complexity" evidence="15">
    <location>
        <begin position="12"/>
        <end position="22"/>
    </location>
</feature>
<dbReference type="Gene3D" id="3.40.1110.10">
    <property type="entry name" value="Calcium-transporting ATPase, cytoplasmic domain N"/>
    <property type="match status" value="1"/>
</dbReference>
<evidence type="ECO:0000256" key="8">
    <source>
        <dbReference type="ARBA" id="ARBA00022967"/>
    </source>
</evidence>
<name>G2QLZ0_THET4</name>
<comment type="similarity">
    <text evidence="14">Belongs to the cation transport ATPase (P-type) (TC 3.A.3) family. Type IV subfamily.</text>
</comment>
<feature type="binding site" evidence="13">
    <location>
        <position position="474"/>
    </location>
    <ligand>
        <name>Mg(2+)</name>
        <dbReference type="ChEBI" id="CHEBI:18420"/>
    </ligand>
</feature>
<dbReference type="GO" id="GO:0006892">
    <property type="term" value="P:post-Golgi vesicle-mediated transport"/>
    <property type="evidence" value="ECO:0007669"/>
    <property type="project" value="TreeGrafter"/>
</dbReference>
<feature type="transmembrane region" description="Helical" evidence="14">
    <location>
        <begin position="126"/>
        <end position="145"/>
    </location>
</feature>
<dbReference type="InterPro" id="IPR023298">
    <property type="entry name" value="ATPase_P-typ_TM_dom_sf"/>
</dbReference>
<feature type="domain" description="P-type ATPase C-terminal" evidence="18">
    <location>
        <begin position="1118"/>
        <end position="1217"/>
    </location>
</feature>
<evidence type="ECO:0000256" key="9">
    <source>
        <dbReference type="ARBA" id="ARBA00022989"/>
    </source>
</evidence>
<dbReference type="Pfam" id="PF00122">
    <property type="entry name" value="E1-E2_ATPase"/>
    <property type="match status" value="1"/>
</dbReference>
<feature type="binding site" evidence="12">
    <location>
        <position position="472"/>
    </location>
    <ligand>
        <name>ATP</name>
        <dbReference type="ChEBI" id="CHEBI:30616"/>
    </ligand>
</feature>
<dbReference type="GO" id="GO:0140326">
    <property type="term" value="F:ATPase-coupled intramembrane lipid transporter activity"/>
    <property type="evidence" value="ECO:0007669"/>
    <property type="project" value="UniProtKB-EC"/>
</dbReference>
<evidence type="ECO:0000259" key="18">
    <source>
        <dbReference type="Pfam" id="PF16212"/>
    </source>
</evidence>
<evidence type="ECO:0000256" key="5">
    <source>
        <dbReference type="ARBA" id="ARBA00022741"/>
    </source>
</evidence>